<protein>
    <submittedName>
        <fullName evidence="2">Uncharacterized protein</fullName>
    </submittedName>
</protein>
<evidence type="ECO:0000313" key="3">
    <source>
        <dbReference type="Proteomes" id="UP000483035"/>
    </source>
</evidence>
<gene>
    <name evidence="2" type="ORF">GR212_19985</name>
</gene>
<name>A0A6L9UBI1_9HYPH</name>
<dbReference type="RefSeq" id="WP_163988622.1">
    <property type="nucleotide sequence ID" value="NZ_WUEY01000009.1"/>
</dbReference>
<accession>A0A6L9UBI1</accession>
<organism evidence="2 3">
    <name type="scientific">Rhizobium lusitanum</name>
    <dbReference type="NCBI Taxonomy" id="293958"/>
    <lineage>
        <taxon>Bacteria</taxon>
        <taxon>Pseudomonadati</taxon>
        <taxon>Pseudomonadota</taxon>
        <taxon>Alphaproteobacteria</taxon>
        <taxon>Hyphomicrobiales</taxon>
        <taxon>Rhizobiaceae</taxon>
        <taxon>Rhizobium/Agrobacterium group</taxon>
        <taxon>Rhizobium</taxon>
    </lineage>
</organism>
<sequence>MESTLEFLAARKSGRETHRNWPAEVKAQIVSETAALTAIVNGHKQSRVDELLPWNYATLSRVQGQSQKQPLVAGLQQGEFHADTSGSDIPQQ</sequence>
<dbReference type="Proteomes" id="UP000483035">
    <property type="component" value="Unassembled WGS sequence"/>
</dbReference>
<evidence type="ECO:0000256" key="1">
    <source>
        <dbReference type="SAM" id="MobiDB-lite"/>
    </source>
</evidence>
<comment type="caution">
    <text evidence="2">The sequence shown here is derived from an EMBL/GenBank/DDBJ whole genome shotgun (WGS) entry which is preliminary data.</text>
</comment>
<feature type="region of interest" description="Disordered" evidence="1">
    <location>
        <begin position="70"/>
        <end position="92"/>
    </location>
</feature>
<dbReference type="EMBL" id="WUEY01000009">
    <property type="protein sequence ID" value="NEI71868.1"/>
    <property type="molecule type" value="Genomic_DNA"/>
</dbReference>
<evidence type="ECO:0000313" key="2">
    <source>
        <dbReference type="EMBL" id="NEI71868.1"/>
    </source>
</evidence>
<dbReference type="AlphaFoldDB" id="A0A6L9UBI1"/>
<proteinExistence type="predicted"/>
<reference evidence="2 3" key="1">
    <citation type="submission" date="2019-12" db="EMBL/GenBank/DDBJ databases">
        <title>Rhizobium genotypes associated with high levels of biological nitrogen fixation by grain legumes in a temperate-maritime cropping system.</title>
        <authorList>
            <person name="Maluk M."/>
            <person name="Francesc Ferrando Molina F."/>
            <person name="Lopez Del Egido L."/>
            <person name="Lafos M."/>
            <person name="Langarica-Fuentes A."/>
            <person name="Gebre Yohannes G."/>
            <person name="Young M.W."/>
            <person name="Martin P."/>
            <person name="Gantlett R."/>
            <person name="Kenicer G."/>
            <person name="Hawes C."/>
            <person name="Begg G.S."/>
            <person name="Quilliam R.S."/>
            <person name="Squire G.R."/>
            <person name="Poole P.S."/>
            <person name="Young P.W."/>
            <person name="Iannetta P.M."/>
            <person name="James E.K."/>
        </authorList>
    </citation>
    <scope>NUCLEOTIDE SEQUENCE [LARGE SCALE GENOMIC DNA]</scope>
    <source>
        <strain evidence="2 3">JHI1118</strain>
    </source>
</reference>